<keyword evidence="2" id="KW-1185">Reference proteome</keyword>
<gene>
    <name evidence="1" type="ORF">OXH55_14010</name>
</gene>
<reference evidence="1" key="1">
    <citation type="submission" date="2022-12" db="EMBL/GenBank/DDBJ databases">
        <authorList>
            <person name="Wang J."/>
        </authorList>
    </citation>
    <scope>NUCLEOTIDE SEQUENCE</scope>
    <source>
        <strain evidence="1">HY-42-06</strain>
    </source>
</reference>
<dbReference type="EMBL" id="JAPQES010000005">
    <property type="protein sequence ID" value="MCY6371757.1"/>
    <property type="molecule type" value="Genomic_DNA"/>
</dbReference>
<protein>
    <submittedName>
        <fullName evidence="1">Uncharacterized protein</fullName>
    </submittedName>
</protein>
<name>A0ABT4CRT8_9CLOT</name>
<accession>A0ABT4CRT8</accession>
<dbReference type="RefSeq" id="WP_268050641.1">
    <property type="nucleotide sequence ID" value="NZ_JAPQES010000005.1"/>
</dbReference>
<dbReference type="Proteomes" id="UP001079657">
    <property type="component" value="Unassembled WGS sequence"/>
</dbReference>
<evidence type="ECO:0000313" key="1">
    <source>
        <dbReference type="EMBL" id="MCY6371757.1"/>
    </source>
</evidence>
<organism evidence="1 2">
    <name type="scientific">Clostridium ganghwense</name>
    <dbReference type="NCBI Taxonomy" id="312089"/>
    <lineage>
        <taxon>Bacteria</taxon>
        <taxon>Bacillati</taxon>
        <taxon>Bacillota</taxon>
        <taxon>Clostridia</taxon>
        <taxon>Eubacteriales</taxon>
        <taxon>Clostridiaceae</taxon>
        <taxon>Clostridium</taxon>
    </lineage>
</organism>
<sequence>MNNKLNIIMDNFTRFMKEGFEKIGDIEDKNNFFYKSEILELVKYCNTNKDMINEVLSQISKEFHTYNELKANLLCHVCGALVEFGGNQDIIISHVIEKLKDALTRIGESIIKKEEEQDVYKKVGIYVSFQIIDYLIMASMTMLARNSLEREKFKNDEDIQVLLNFVTTDVVKNIYYIQKIMGLTDNLEMTVIHVGKKKGYKVKVDGVQNYFHFFTLFQGELIEKVSDELGLDKALLNKNAVDIARAAKISDGSEKAEDKAIFSYYIWTALSSDKTLSKNIPLEQWVYGELMPKHTPTILGEKVVLIGDNVLAERSWDRSFFSPLHDALKPQVSILSHLTETEVEEWLHKIVLEKSKIEQTSTSNESVKEIKKDEEVKTETKVENNEKRFKKFFKKLFGK</sequence>
<evidence type="ECO:0000313" key="2">
    <source>
        <dbReference type="Proteomes" id="UP001079657"/>
    </source>
</evidence>
<comment type="caution">
    <text evidence="1">The sequence shown here is derived from an EMBL/GenBank/DDBJ whole genome shotgun (WGS) entry which is preliminary data.</text>
</comment>
<proteinExistence type="predicted"/>